<evidence type="ECO:0000256" key="1">
    <source>
        <dbReference type="ARBA" id="ARBA00006442"/>
    </source>
</evidence>
<keyword evidence="5" id="KW-1133">Transmembrane helix</keyword>
<dbReference type="SUPFAM" id="SSF51905">
    <property type="entry name" value="FAD/NAD(P)-binding domain"/>
    <property type="match status" value="1"/>
</dbReference>
<accession>A0A165FC60</accession>
<dbReference type="PRINTS" id="PR00368">
    <property type="entry name" value="FADPNR"/>
</dbReference>
<evidence type="ECO:0000256" key="3">
    <source>
        <dbReference type="ARBA" id="ARBA00022827"/>
    </source>
</evidence>
<dbReference type="AlphaFoldDB" id="A0A165FC60"/>
<dbReference type="GO" id="GO:0004174">
    <property type="term" value="F:electron-transferring-flavoprotein dehydrogenase activity"/>
    <property type="evidence" value="ECO:0007669"/>
    <property type="project" value="TreeGrafter"/>
</dbReference>
<keyword evidence="4" id="KW-0560">Oxidoreductase</keyword>
<dbReference type="STRING" id="1353952.A0A165FC60"/>
<dbReference type="Gene3D" id="3.50.50.100">
    <property type="match status" value="1"/>
</dbReference>
<protein>
    <submittedName>
        <fullName evidence="7">FAD/NAD(P)-binding domain-containing protein</fullName>
    </submittedName>
</protein>
<dbReference type="GO" id="GO:0005737">
    <property type="term" value="C:cytoplasm"/>
    <property type="evidence" value="ECO:0007669"/>
    <property type="project" value="TreeGrafter"/>
</dbReference>
<feature type="transmembrane region" description="Helical" evidence="5">
    <location>
        <begin position="339"/>
        <end position="356"/>
    </location>
</feature>
<evidence type="ECO:0000256" key="4">
    <source>
        <dbReference type="ARBA" id="ARBA00023002"/>
    </source>
</evidence>
<keyword evidence="2" id="KW-0285">Flavoprotein</keyword>
<keyword evidence="5" id="KW-0812">Transmembrane</keyword>
<keyword evidence="8" id="KW-1185">Reference proteome</keyword>
<dbReference type="InterPro" id="IPR036188">
    <property type="entry name" value="FAD/NAD-bd_sf"/>
</dbReference>
<comment type="similarity">
    <text evidence="1">Belongs to the FAD-dependent oxidoreductase family.</text>
</comment>
<dbReference type="PRINTS" id="PR00469">
    <property type="entry name" value="PNDRDTASEII"/>
</dbReference>
<dbReference type="PANTHER" id="PTHR43735">
    <property type="entry name" value="APOPTOSIS-INDUCING FACTOR 1"/>
    <property type="match status" value="1"/>
</dbReference>
<dbReference type="InterPro" id="IPR023753">
    <property type="entry name" value="FAD/NAD-binding_dom"/>
</dbReference>
<dbReference type="Pfam" id="PF07992">
    <property type="entry name" value="Pyr_redox_2"/>
    <property type="match status" value="1"/>
</dbReference>
<dbReference type="PANTHER" id="PTHR43735:SF3">
    <property type="entry name" value="FERROPTOSIS SUPPRESSOR PROTEIN 1"/>
    <property type="match status" value="1"/>
</dbReference>
<keyword evidence="5" id="KW-0472">Membrane</keyword>
<evidence type="ECO:0000256" key="2">
    <source>
        <dbReference type="ARBA" id="ARBA00022630"/>
    </source>
</evidence>
<dbReference type="InParanoid" id="A0A165FC60"/>
<reference evidence="7 8" key="1">
    <citation type="journal article" date="2016" name="Mol. Biol. Evol.">
        <title>Comparative Genomics of Early-Diverging Mushroom-Forming Fungi Provides Insights into the Origins of Lignocellulose Decay Capabilities.</title>
        <authorList>
            <person name="Nagy L.G."/>
            <person name="Riley R."/>
            <person name="Tritt A."/>
            <person name="Adam C."/>
            <person name="Daum C."/>
            <person name="Floudas D."/>
            <person name="Sun H."/>
            <person name="Yadav J.S."/>
            <person name="Pangilinan J."/>
            <person name="Larsson K.H."/>
            <person name="Matsuura K."/>
            <person name="Barry K."/>
            <person name="Labutti K."/>
            <person name="Kuo R."/>
            <person name="Ohm R.A."/>
            <person name="Bhattacharya S.S."/>
            <person name="Shirouzu T."/>
            <person name="Yoshinaga Y."/>
            <person name="Martin F.M."/>
            <person name="Grigoriev I.V."/>
            <person name="Hibbett D.S."/>
        </authorList>
    </citation>
    <scope>NUCLEOTIDE SEQUENCE [LARGE SCALE GENOMIC DNA]</scope>
    <source>
        <strain evidence="7 8">HHB12733</strain>
    </source>
</reference>
<dbReference type="EMBL" id="KV423976">
    <property type="protein sequence ID" value="KZT56534.1"/>
    <property type="molecule type" value="Genomic_DNA"/>
</dbReference>
<proteinExistence type="inferred from homology"/>
<feature type="domain" description="FAD/NAD(P)-binding" evidence="6">
    <location>
        <begin position="11"/>
        <end position="297"/>
    </location>
</feature>
<dbReference type="GO" id="GO:0050660">
    <property type="term" value="F:flavin adenine dinucleotide binding"/>
    <property type="evidence" value="ECO:0007669"/>
    <property type="project" value="TreeGrafter"/>
</dbReference>
<evidence type="ECO:0000313" key="8">
    <source>
        <dbReference type="Proteomes" id="UP000076842"/>
    </source>
</evidence>
<dbReference type="OrthoDB" id="202203at2759"/>
<evidence type="ECO:0000313" key="7">
    <source>
        <dbReference type="EMBL" id="KZT56534.1"/>
    </source>
</evidence>
<keyword evidence="3" id="KW-0274">FAD</keyword>
<evidence type="ECO:0000259" key="6">
    <source>
        <dbReference type="Pfam" id="PF07992"/>
    </source>
</evidence>
<name>A0A165FC60_9BASI</name>
<evidence type="ECO:0000256" key="5">
    <source>
        <dbReference type="SAM" id="Phobius"/>
    </source>
</evidence>
<gene>
    <name evidence="7" type="ORF">CALCODRAFT_497320</name>
</gene>
<dbReference type="Proteomes" id="UP000076842">
    <property type="component" value="Unassembled WGS sequence"/>
</dbReference>
<sequence length="376" mass="39971">MAKSYNNGLPNVVVLGAGGAGSKVVHDLSKTLNPAQYNLVLVDRRPYYVHWPAMIRMVVTDSGHLEDTALIPLDKNFVNGNGTLVVGTVTSIVPGEKGGEIVLASGEHIPYAVLVLATGSTYEGPLALPDTKPETSQWISQWRSTFAKAQSIVLVGGGAIGIEMAGEIKDVWPDKKLTLVQGDTSLLNAAYPDKFRSALVSRLKARGVELVFNDFVDSIPAPGATTVTTRNGKTLQADLVVATRGARPNTELIKATFPDAVDARGRVKVTPELEIVGHPGVFAAGDITDIEEQKQVAKYPGHAAVVAANVVSELAGQKPTKEYKKQPEMILITNGVNGGAAYVGMLWGIVMGDWFARSMKSKDLLVGMARKGLGYA</sequence>
<organism evidence="7 8">
    <name type="scientific">Calocera cornea HHB12733</name>
    <dbReference type="NCBI Taxonomy" id="1353952"/>
    <lineage>
        <taxon>Eukaryota</taxon>
        <taxon>Fungi</taxon>
        <taxon>Dikarya</taxon>
        <taxon>Basidiomycota</taxon>
        <taxon>Agaricomycotina</taxon>
        <taxon>Dacrymycetes</taxon>
        <taxon>Dacrymycetales</taxon>
        <taxon>Dacrymycetaceae</taxon>
        <taxon>Calocera</taxon>
    </lineage>
</organism>